<dbReference type="EMBL" id="JAVRBK010000002">
    <property type="protein sequence ID" value="KAK5647319.1"/>
    <property type="molecule type" value="Genomic_DNA"/>
</dbReference>
<reference evidence="2 3" key="1">
    <citation type="journal article" date="2024" name="Insects">
        <title>An Improved Chromosome-Level Genome Assembly of the Firefly Pyrocoelia pectoralis.</title>
        <authorList>
            <person name="Fu X."/>
            <person name="Meyer-Rochow V.B."/>
            <person name="Ballantyne L."/>
            <person name="Zhu X."/>
        </authorList>
    </citation>
    <scope>NUCLEOTIDE SEQUENCE [LARGE SCALE GENOMIC DNA]</scope>
    <source>
        <strain evidence="2">XCY_ONT2</strain>
    </source>
</reference>
<proteinExistence type="inferred from homology"/>
<gene>
    <name evidence="2" type="ORF">RI129_002211</name>
</gene>
<dbReference type="Proteomes" id="UP001329430">
    <property type="component" value="Chromosome 2"/>
</dbReference>
<evidence type="ECO:0008006" key="4">
    <source>
        <dbReference type="Google" id="ProtNLM"/>
    </source>
</evidence>
<evidence type="ECO:0000256" key="1">
    <source>
        <dbReference type="ARBA" id="ARBA00008686"/>
    </source>
</evidence>
<evidence type="ECO:0000313" key="2">
    <source>
        <dbReference type="EMBL" id="KAK5647319.1"/>
    </source>
</evidence>
<organism evidence="2 3">
    <name type="scientific">Pyrocoelia pectoralis</name>
    <dbReference type="NCBI Taxonomy" id="417401"/>
    <lineage>
        <taxon>Eukaryota</taxon>
        <taxon>Metazoa</taxon>
        <taxon>Ecdysozoa</taxon>
        <taxon>Arthropoda</taxon>
        <taxon>Hexapoda</taxon>
        <taxon>Insecta</taxon>
        <taxon>Pterygota</taxon>
        <taxon>Neoptera</taxon>
        <taxon>Endopterygota</taxon>
        <taxon>Coleoptera</taxon>
        <taxon>Polyphaga</taxon>
        <taxon>Elateriformia</taxon>
        <taxon>Elateroidea</taxon>
        <taxon>Lampyridae</taxon>
        <taxon>Lampyrinae</taxon>
        <taxon>Pyrocoelia</taxon>
    </lineage>
</organism>
<evidence type="ECO:0000313" key="3">
    <source>
        <dbReference type="Proteomes" id="UP001329430"/>
    </source>
</evidence>
<dbReference type="GO" id="GO:0005737">
    <property type="term" value="C:cytoplasm"/>
    <property type="evidence" value="ECO:0007669"/>
    <property type="project" value="InterPro"/>
</dbReference>
<dbReference type="AlphaFoldDB" id="A0AAN7VIN9"/>
<keyword evidence="3" id="KW-1185">Reference proteome</keyword>
<dbReference type="PANTHER" id="PTHR16294:SF6">
    <property type="entry name" value="DYNAMIN N-TERMINAL DOMAIN-CONTAINING PROTEIN"/>
    <property type="match status" value="1"/>
</dbReference>
<dbReference type="PANTHER" id="PTHR16294">
    <property type="entry name" value="DYSTROBREVIN BINDING PROTEIN 1 DYSBINDIN"/>
    <property type="match status" value="1"/>
</dbReference>
<name>A0AAN7VIN9_9COLE</name>
<sequence length="238" mass="27278">MLTSLKGKLLNVGKIGLLSPTSEEEPIKSPSKNLSAGTDILTHYQEQWAELHSLNEDNANNAAILAEKINTLHTKTSIDYTNIVEITQLLNATPTINKSIEMCCQQIKNLHKSFESVEKGVLDLEDLIERIELERRKVEHKYQLALYKEKKMAHFEKVRMEMATKHTQIVADHESKQKRFLEERQQVFQDAFNDDLRTFKSLGSIPKIETNNQSGSALLEEIQLDLDQQDLESFLNTK</sequence>
<comment type="caution">
    <text evidence="2">The sequence shown here is derived from an EMBL/GenBank/DDBJ whole genome shotgun (WGS) entry which is preliminary data.</text>
</comment>
<comment type="similarity">
    <text evidence="1">Belongs to the dysbindin family.</text>
</comment>
<dbReference type="InterPro" id="IPR007531">
    <property type="entry name" value="Dysbindin"/>
</dbReference>
<accession>A0AAN7VIN9</accession>
<protein>
    <recommendedName>
        <fullName evidence="4">Dysbindin protein homolog</fullName>
    </recommendedName>
</protein>